<gene>
    <name evidence="2" type="ORF">FHS13_003087</name>
</gene>
<evidence type="ECO:0000256" key="1">
    <source>
        <dbReference type="SAM" id="MobiDB-lite"/>
    </source>
</evidence>
<feature type="compositionally biased region" description="Polar residues" evidence="1">
    <location>
        <begin position="68"/>
        <end position="84"/>
    </location>
</feature>
<proteinExistence type="predicted"/>
<dbReference type="Proteomes" id="UP000536604">
    <property type="component" value="Unassembled WGS sequence"/>
</dbReference>
<feature type="region of interest" description="Disordered" evidence="1">
    <location>
        <begin position="154"/>
        <end position="219"/>
    </location>
</feature>
<evidence type="ECO:0000313" key="3">
    <source>
        <dbReference type="Proteomes" id="UP000536604"/>
    </source>
</evidence>
<organism evidence="2 3">
    <name type="scientific">Nocardiopsis algeriensis</name>
    <dbReference type="NCBI Taxonomy" id="1478215"/>
    <lineage>
        <taxon>Bacteria</taxon>
        <taxon>Bacillati</taxon>
        <taxon>Actinomycetota</taxon>
        <taxon>Actinomycetes</taxon>
        <taxon>Streptosporangiales</taxon>
        <taxon>Nocardiopsidaceae</taxon>
        <taxon>Nocardiopsis</taxon>
    </lineage>
</organism>
<protein>
    <submittedName>
        <fullName evidence="2">Vacuolar-type H+-ATPase subunit H</fullName>
    </submittedName>
</protein>
<reference evidence="2 3" key="1">
    <citation type="submission" date="2020-08" db="EMBL/GenBank/DDBJ databases">
        <title>Genomic Encyclopedia of Type Strains, Phase III (KMG-III): the genomes of soil and plant-associated and newly described type strains.</title>
        <authorList>
            <person name="Whitman W."/>
        </authorList>
    </citation>
    <scope>NUCLEOTIDE SEQUENCE [LARGE SCALE GENOMIC DNA]</scope>
    <source>
        <strain evidence="2 3">CECT 8712</strain>
    </source>
</reference>
<feature type="region of interest" description="Disordered" evidence="1">
    <location>
        <begin position="1"/>
        <end position="95"/>
    </location>
</feature>
<dbReference type="RefSeq" id="WP_184292585.1">
    <property type="nucleotide sequence ID" value="NZ_JACHJO010000009.1"/>
</dbReference>
<accession>A0A841IQJ6</accession>
<keyword evidence="3" id="KW-1185">Reference proteome</keyword>
<name>A0A841IQJ6_9ACTN</name>
<dbReference type="AlphaFoldDB" id="A0A841IQJ6"/>
<feature type="compositionally biased region" description="Basic and acidic residues" evidence="1">
    <location>
        <begin position="56"/>
        <end position="67"/>
    </location>
</feature>
<comment type="caution">
    <text evidence="2">The sequence shown here is derived from an EMBL/GenBank/DDBJ whole genome shotgun (WGS) entry which is preliminary data.</text>
</comment>
<dbReference type="EMBL" id="JACHJO010000009">
    <property type="protein sequence ID" value="MBB6121119.1"/>
    <property type="molecule type" value="Genomic_DNA"/>
</dbReference>
<feature type="compositionally biased region" description="Polar residues" evidence="1">
    <location>
        <begin position="188"/>
        <end position="198"/>
    </location>
</feature>
<feature type="compositionally biased region" description="Gly residues" evidence="1">
    <location>
        <begin position="1"/>
        <end position="11"/>
    </location>
</feature>
<evidence type="ECO:0000313" key="2">
    <source>
        <dbReference type="EMBL" id="MBB6121119.1"/>
    </source>
</evidence>
<sequence>MQSHEGTGGLGDKSSQLASTAREKAGGVASTAGEQARSLAGEARSEAQNVASDVQARLREEAGEQTRRTSQNLRQWSEELSSMADNGDSGSPVRDAVNQVAQSGLRAADFLEERGFEGLVDEAKQFARRKPMAFLAGAAVAGFALGRVLKVSSALSDDSGTDSGHPRQIGSGGHAAPSVPHQSRDDSGGTTPYLQQPGTPRHEGSGTTPGDPGMPGRTL</sequence>